<dbReference type="EMBL" id="MW124301">
    <property type="protein sequence ID" value="QPL19424.1"/>
    <property type="molecule type" value="Genomic_DNA"/>
</dbReference>
<proteinExistence type="predicted"/>
<evidence type="ECO:0000313" key="1">
    <source>
        <dbReference type="EMBL" id="QPL19424.1"/>
    </source>
</evidence>
<dbReference type="RefSeq" id="WP_185479335.1">
    <property type="nucleotide sequence ID" value="NZ_JAASVC010000008.1"/>
</dbReference>
<sequence>MENKTRKIQITLHLPRDRKNLNNPKPSVNHRATICIPRQFNEADFIKAFYELQRLDPDSLLTLKAKQTKKTIEIELKKIEFVNFGKYKVYENEYELIFNTADYDTILYAMEKQCKKMGVL</sequence>
<name>A0A7T0Q8E4_LISSE</name>
<protein>
    <submittedName>
        <fullName evidence="1">Uncharacterized protein</fullName>
    </submittedName>
</protein>
<accession>A0A7T0Q8E4</accession>
<reference evidence="1" key="1">
    <citation type="journal article" date="2020" name="Int. J. Mol. Sci.">
        <title>Genetic Carriers and Genomic Distribution of cadA6-A Novel Variant of a Cadmium Resistance Determinant Identified in Listeria spp.</title>
        <authorList>
            <person name="Chmielowska C."/>
            <person name="Korsak D."/>
            <person name="Szmulkowska B."/>
            <person name="Krop A."/>
            <person name="Lipka K."/>
            <person name="Krupinska M."/>
            <person name="Bartosik D."/>
        </authorList>
    </citation>
    <scope>NUCLEOTIDE SEQUENCE</scope>
    <source>
        <strain evidence="1">Sr12</strain>
    </source>
</reference>
<gene>
    <name evidence="1" type="ORF">pLIS400446c</name>
</gene>
<reference evidence="1" key="2">
    <citation type="submission" date="2020-10" db="EMBL/GenBank/DDBJ databases">
        <authorList>
            <person name="Chmielowska C.A."/>
            <person name="Korsak D."/>
            <person name="Bartosik D."/>
        </authorList>
    </citation>
    <scope>NUCLEOTIDE SEQUENCE</scope>
    <source>
        <strain evidence="1">Sr12</strain>
        <plasmid evidence="1">pLIS4</plasmid>
    </source>
</reference>
<keyword evidence="1" id="KW-0614">Plasmid</keyword>
<organism evidence="1">
    <name type="scientific">Listeria seeligeri</name>
    <dbReference type="NCBI Taxonomy" id="1640"/>
    <lineage>
        <taxon>Bacteria</taxon>
        <taxon>Bacillati</taxon>
        <taxon>Bacillota</taxon>
        <taxon>Bacilli</taxon>
        <taxon>Bacillales</taxon>
        <taxon>Listeriaceae</taxon>
        <taxon>Listeria</taxon>
    </lineage>
</organism>
<dbReference type="AlphaFoldDB" id="A0A7T0Q8E4"/>
<geneLocation type="plasmid" evidence="1">
    <name>pLIS4</name>
</geneLocation>